<protein>
    <submittedName>
        <fullName evidence="1">Cell filamentation protein Fic</fullName>
    </submittedName>
</protein>
<dbReference type="PANTHER" id="PTHR35810">
    <property type="entry name" value="CYTOPLASMIC PROTEIN-RELATED"/>
    <property type="match status" value="1"/>
</dbReference>
<evidence type="ECO:0000313" key="2">
    <source>
        <dbReference type="Proteomes" id="UP000297031"/>
    </source>
</evidence>
<accession>A0A4P7VJU9</accession>
<dbReference type="PANTHER" id="PTHR35810:SF1">
    <property type="entry name" value="CYTOPLASMIC PROTEIN"/>
    <property type="match status" value="1"/>
</dbReference>
<dbReference type="OrthoDB" id="9802752at2"/>
<organism evidence="1 2">
    <name type="scientific">Muribaculum gordoncarteri</name>
    <dbReference type="NCBI Taxonomy" id="2530390"/>
    <lineage>
        <taxon>Bacteria</taxon>
        <taxon>Pseudomonadati</taxon>
        <taxon>Bacteroidota</taxon>
        <taxon>Bacteroidia</taxon>
        <taxon>Bacteroidales</taxon>
        <taxon>Muribaculaceae</taxon>
        <taxon>Muribaculum</taxon>
    </lineage>
</organism>
<dbReference type="InterPro" id="IPR011204">
    <property type="entry name" value="Virulence_RhuM-like"/>
</dbReference>
<sequence>MAKKFEIRNSTAEFLIFQIEGKEDGVQVVYHNESVWCTQKAMAQLFDCSSDNIGLHLKNIYETGELLQEATTENFSVVQTEGERQVNRKLKFYNLDAIISVGYRVNSIRATQFRQWCTFVLRQFAIRGYVIDKKRMENGSFIGEDYFEHLLAEIREIRLSERRFYQKLTDIYATAIDYNRDAPTTRLFFKKVQNKMHYAVHGHTAAELIIDRANAEKEHMGLTTWENAPKGKIVKPDVSIAKNYLKESELEDMGRIVNSFLDLAEDMAKRHIPMTMEDWAKRIDKFLDLTDRPVLTDTGHVSAEQAKEYAETEFEKYRVIQDKLFQSDFDRFNDGNLIPLDIE</sequence>
<dbReference type="PIRSF" id="PIRSF015268">
    <property type="entry name" value="Virulence_RhuM"/>
    <property type="match status" value="1"/>
</dbReference>
<dbReference type="AlphaFoldDB" id="A0A4P7VJU9"/>
<keyword evidence="2" id="KW-1185">Reference proteome</keyword>
<dbReference type="Pfam" id="PF13310">
    <property type="entry name" value="Virulence_RhuM"/>
    <property type="match status" value="1"/>
</dbReference>
<name>A0A4P7VJU9_9BACT</name>
<proteinExistence type="predicted"/>
<dbReference type="Proteomes" id="UP000297031">
    <property type="component" value="Chromosome"/>
</dbReference>
<dbReference type="KEGG" id="mgod:E7746_09340"/>
<gene>
    <name evidence="1" type="ORF">E7746_09340</name>
</gene>
<reference evidence="1 2" key="1">
    <citation type="submission" date="2019-02" db="EMBL/GenBank/DDBJ databases">
        <title>Isolation and identification of novel species under the genus Muribaculum.</title>
        <authorList>
            <person name="Miyake S."/>
            <person name="Ding Y."/>
            <person name="Low A."/>
            <person name="Soh M."/>
            <person name="Seedorf H."/>
        </authorList>
    </citation>
    <scope>NUCLEOTIDE SEQUENCE [LARGE SCALE GENOMIC DNA]</scope>
    <source>
        <strain evidence="1 2">TLL-A4</strain>
    </source>
</reference>
<dbReference type="RefSeq" id="WP_136410626.1">
    <property type="nucleotide sequence ID" value="NZ_CP039393.1"/>
</dbReference>
<evidence type="ECO:0000313" key="1">
    <source>
        <dbReference type="EMBL" id="QCD36070.1"/>
    </source>
</evidence>
<dbReference type="EMBL" id="CP039393">
    <property type="protein sequence ID" value="QCD36070.1"/>
    <property type="molecule type" value="Genomic_DNA"/>
</dbReference>